<dbReference type="OrthoDB" id="9789875at2"/>
<dbReference type="Proteomes" id="UP000286576">
    <property type="component" value="Unassembled WGS sequence"/>
</dbReference>
<feature type="domain" description="Phosphatidate phosphatase APP1 catalytic" evidence="1">
    <location>
        <begin position="135"/>
        <end position="303"/>
    </location>
</feature>
<evidence type="ECO:0000259" key="1">
    <source>
        <dbReference type="Pfam" id="PF09949"/>
    </source>
</evidence>
<dbReference type="PANTHER" id="PTHR28208">
    <property type="entry name" value="PHOSPHATIDATE PHOSPHATASE APP1"/>
    <property type="match status" value="1"/>
</dbReference>
<protein>
    <submittedName>
        <fullName evidence="2">DUF2183 domain-containing protein</fullName>
    </submittedName>
</protein>
<sequence length="381" mass="41445">MPLFPTRPLNIQPYFGHRSRSRLILSARALRMKEANFERQSTLGAIGTMLGQFISHEVAGIAVTLTVQGKDGAILSHEMVSDEEGFVHFDVALEPEWSLPEHPAWEVVHLHWEGAEGLQQVDAHVLAPGADGRLAVISDIDDTIIETGITGGIGSVARNWDRVFAQMPHQRTVVPGAATFYNEIGGMEATGERETPSERLTATKRPFFYVSSSPWNLFSYLVAFQRMRGLPLGPIKLRDWGLNRETFGKSSHGSHKEAAIADILAMYPEMKFALIGDDTQGDFPAFANAVSQFPGQIAAVFMRTVSSEALAPEEEQAIATIREAGIPLWMGEDYATGLEFLAANGFTPSGETQQIVKTVDRVPDAEADTGADTAGDHTPAG</sequence>
<dbReference type="GO" id="GO:0008195">
    <property type="term" value="F:phosphatidate phosphatase activity"/>
    <property type="evidence" value="ECO:0007669"/>
    <property type="project" value="InterPro"/>
</dbReference>
<accession>A0A418NSG0</accession>
<organism evidence="2 3">
    <name type="scientific">Aurantiacibacter zhengii</name>
    <dbReference type="NCBI Taxonomy" id="2307003"/>
    <lineage>
        <taxon>Bacteria</taxon>
        <taxon>Pseudomonadati</taxon>
        <taxon>Pseudomonadota</taxon>
        <taxon>Alphaproteobacteria</taxon>
        <taxon>Sphingomonadales</taxon>
        <taxon>Erythrobacteraceae</taxon>
        <taxon>Aurantiacibacter</taxon>
    </lineage>
</organism>
<gene>
    <name evidence="2" type="ORF">D2V07_07100</name>
</gene>
<proteinExistence type="predicted"/>
<dbReference type="RefSeq" id="WP_119586705.1">
    <property type="nucleotide sequence ID" value="NZ_CAWODQ010000022.1"/>
</dbReference>
<dbReference type="AlphaFoldDB" id="A0A418NSG0"/>
<reference evidence="2 3" key="1">
    <citation type="submission" date="2018-08" db="EMBL/GenBank/DDBJ databases">
        <title>Erythrobacter zhengii sp.nov., a bacterium isolated from deep-sea sediment.</title>
        <authorList>
            <person name="Fang C."/>
            <person name="Wu Y.-H."/>
            <person name="Sun C."/>
            <person name="Wang H."/>
            <person name="Cheng H."/>
            <person name="Meng F.-X."/>
            <person name="Wang C.-S."/>
            <person name="Xu X.-W."/>
        </authorList>
    </citation>
    <scope>NUCLEOTIDE SEQUENCE [LARGE SCALE GENOMIC DNA]</scope>
    <source>
        <strain evidence="2 3">V18</strain>
    </source>
</reference>
<evidence type="ECO:0000313" key="3">
    <source>
        <dbReference type="Proteomes" id="UP000286576"/>
    </source>
</evidence>
<keyword evidence="3" id="KW-1185">Reference proteome</keyword>
<dbReference type="InterPro" id="IPR052935">
    <property type="entry name" value="Mg2+_PAP"/>
</dbReference>
<dbReference type="EMBL" id="QXFL01000003">
    <property type="protein sequence ID" value="RIV86489.1"/>
    <property type="molecule type" value="Genomic_DNA"/>
</dbReference>
<dbReference type="Pfam" id="PF09949">
    <property type="entry name" value="APP1_cat"/>
    <property type="match status" value="1"/>
</dbReference>
<dbReference type="InterPro" id="IPR019236">
    <property type="entry name" value="APP1_cat"/>
</dbReference>
<comment type="caution">
    <text evidence="2">The sequence shown here is derived from an EMBL/GenBank/DDBJ whole genome shotgun (WGS) entry which is preliminary data.</text>
</comment>
<name>A0A418NSG0_9SPHN</name>
<dbReference type="PANTHER" id="PTHR28208:SF3">
    <property type="entry name" value="PHOSPHATIDATE PHOSPHATASE APP1"/>
    <property type="match status" value="1"/>
</dbReference>
<evidence type="ECO:0000313" key="2">
    <source>
        <dbReference type="EMBL" id="RIV86489.1"/>
    </source>
</evidence>